<dbReference type="Proteomes" id="UP000829685">
    <property type="component" value="Unassembled WGS sequence"/>
</dbReference>
<accession>A0A9P9WGE6</accession>
<evidence type="ECO:0000313" key="2">
    <source>
        <dbReference type="Proteomes" id="UP000829685"/>
    </source>
</evidence>
<gene>
    <name evidence="1" type="ORF">JX265_009416</name>
</gene>
<dbReference type="EMBL" id="JAFIMR010000028">
    <property type="protein sequence ID" value="KAI1861913.1"/>
    <property type="molecule type" value="Genomic_DNA"/>
</dbReference>
<keyword evidence="2" id="KW-1185">Reference proteome</keyword>
<dbReference type="AlphaFoldDB" id="A0A9P9WGE6"/>
<reference evidence="1" key="1">
    <citation type="submission" date="2021-03" db="EMBL/GenBank/DDBJ databases">
        <title>Revisited historic fungal species revealed as producer of novel bioactive compounds through whole genome sequencing and comparative genomics.</title>
        <authorList>
            <person name="Vignolle G.A."/>
            <person name="Hochenegger N."/>
            <person name="Mach R.L."/>
            <person name="Mach-Aigner A.R."/>
            <person name="Javad Rahimi M."/>
            <person name="Salim K.A."/>
            <person name="Chan C.M."/>
            <person name="Lim L.B.L."/>
            <person name="Cai F."/>
            <person name="Druzhinina I.S."/>
            <person name="U'Ren J.M."/>
            <person name="Derntl C."/>
        </authorList>
    </citation>
    <scope>NUCLEOTIDE SEQUENCE</scope>
    <source>
        <strain evidence="1">TUCIM 5799</strain>
    </source>
</reference>
<name>A0A9P9WGE6_9PEZI</name>
<protein>
    <submittedName>
        <fullName evidence="1">Uncharacterized protein</fullName>
    </submittedName>
</protein>
<organism evidence="1 2">
    <name type="scientific">Neoarthrinium moseri</name>
    <dbReference type="NCBI Taxonomy" id="1658444"/>
    <lineage>
        <taxon>Eukaryota</taxon>
        <taxon>Fungi</taxon>
        <taxon>Dikarya</taxon>
        <taxon>Ascomycota</taxon>
        <taxon>Pezizomycotina</taxon>
        <taxon>Sordariomycetes</taxon>
        <taxon>Xylariomycetidae</taxon>
        <taxon>Amphisphaeriales</taxon>
        <taxon>Apiosporaceae</taxon>
        <taxon>Neoarthrinium</taxon>
    </lineage>
</organism>
<proteinExistence type="predicted"/>
<comment type="caution">
    <text evidence="1">The sequence shown here is derived from an EMBL/GenBank/DDBJ whole genome shotgun (WGS) entry which is preliminary data.</text>
</comment>
<sequence>MHTQFAWVIIPIAGNPSSDLLVRFTKDGDGDLRTGTRQSSPGITTSHHAAKLFVPCKAWSLCGVGWTAVMHNLADLPTTDGARCTFGPPSTAPTNAGDAVLGSMISSHFPKFTNYHRDGRHRHISRRVLQSTPSHRRARSPPATPKCDIAGAREALRCVIRVQGFRRYLASVVPT</sequence>
<evidence type="ECO:0000313" key="1">
    <source>
        <dbReference type="EMBL" id="KAI1861913.1"/>
    </source>
</evidence>